<dbReference type="Proteomes" id="UP001165269">
    <property type="component" value="Unassembled WGS sequence"/>
</dbReference>
<evidence type="ECO:0000313" key="3">
    <source>
        <dbReference type="Proteomes" id="UP001165269"/>
    </source>
</evidence>
<keyword evidence="3" id="KW-1185">Reference proteome</keyword>
<name>A0ABS9Y8F4_9ACTN</name>
<protein>
    <submittedName>
        <fullName evidence="2">Uncharacterized protein</fullName>
    </submittedName>
</protein>
<reference evidence="2" key="1">
    <citation type="submission" date="2022-03" db="EMBL/GenBank/DDBJ databases">
        <title>Streptomyces 7R015 and 7R016 isolated from Barleria lupulina in Thailand.</title>
        <authorList>
            <person name="Kanchanasin P."/>
            <person name="Phongsopitanun W."/>
            <person name="Tanasupawat S."/>
        </authorList>
    </citation>
    <scope>NUCLEOTIDE SEQUENCE</scope>
    <source>
        <strain evidence="2">7R015</strain>
    </source>
</reference>
<proteinExistence type="predicted"/>
<dbReference type="EMBL" id="JALDAY010000006">
    <property type="protein sequence ID" value="MCI3273508.1"/>
    <property type="molecule type" value="Genomic_DNA"/>
</dbReference>
<organism evidence="2 3">
    <name type="scientific">Streptomyces cylindrosporus</name>
    <dbReference type="NCBI Taxonomy" id="2927583"/>
    <lineage>
        <taxon>Bacteria</taxon>
        <taxon>Bacillati</taxon>
        <taxon>Actinomycetota</taxon>
        <taxon>Actinomycetes</taxon>
        <taxon>Kitasatosporales</taxon>
        <taxon>Streptomycetaceae</taxon>
        <taxon>Streptomyces</taxon>
    </lineage>
</organism>
<accession>A0ABS9Y8F4</accession>
<gene>
    <name evidence="2" type="ORF">MQP27_20635</name>
</gene>
<feature type="region of interest" description="Disordered" evidence="1">
    <location>
        <begin position="1"/>
        <end position="175"/>
    </location>
</feature>
<evidence type="ECO:0000256" key="1">
    <source>
        <dbReference type="SAM" id="MobiDB-lite"/>
    </source>
</evidence>
<evidence type="ECO:0000313" key="2">
    <source>
        <dbReference type="EMBL" id="MCI3273508.1"/>
    </source>
</evidence>
<feature type="compositionally biased region" description="Basic and acidic residues" evidence="1">
    <location>
        <begin position="135"/>
        <end position="162"/>
    </location>
</feature>
<comment type="caution">
    <text evidence="2">The sequence shown here is derived from an EMBL/GenBank/DDBJ whole genome shotgun (WGS) entry which is preliminary data.</text>
</comment>
<sequence>MELQPDQFLVQPRGQVAQLRPDERDDHGRGDQGRQQGDQHGRGEAAQCRRDRNPLERQGRRTGDQTGGQTGENAALDAHGGHAAQEAGDQRRPAGHAVSQVAGHGHGKEAQSAGADLEQQRGPGERLVPVGDAQDLVRRVGDARAADGEGEQAHRARDRDEGAEPGNARRRPAADPGSGVVRFVWVVLLDAGGRVGDAVAGGAGVLHVDSGCAAPPAGRLGRHVVPSVVGGAPGGCRLPGEAAGTAVLRRCAPGWCQAVTW</sequence>
<feature type="compositionally biased region" description="Basic and acidic residues" evidence="1">
    <location>
        <begin position="20"/>
        <end position="63"/>
    </location>
</feature>